<comment type="catalytic activity">
    <reaction evidence="10">
        <text>L-threonyl-[protein] + ATP = O-phospho-L-threonyl-[protein] + ADP + H(+)</text>
        <dbReference type="Rhea" id="RHEA:46608"/>
        <dbReference type="Rhea" id="RHEA-COMP:11060"/>
        <dbReference type="Rhea" id="RHEA-COMP:11605"/>
        <dbReference type="ChEBI" id="CHEBI:15378"/>
        <dbReference type="ChEBI" id="CHEBI:30013"/>
        <dbReference type="ChEBI" id="CHEBI:30616"/>
        <dbReference type="ChEBI" id="CHEBI:61977"/>
        <dbReference type="ChEBI" id="CHEBI:456216"/>
        <dbReference type="EC" id="2.7.11.1"/>
    </reaction>
</comment>
<proteinExistence type="predicted"/>
<evidence type="ECO:0000256" key="8">
    <source>
        <dbReference type="ARBA" id="ARBA00022777"/>
    </source>
</evidence>
<gene>
    <name evidence="16" type="ORF">TCHU04912_LOCUS19188</name>
</gene>
<dbReference type="GO" id="GO:0005930">
    <property type="term" value="C:axoneme"/>
    <property type="evidence" value="ECO:0007669"/>
    <property type="project" value="UniProtKB-SubCell"/>
</dbReference>
<keyword evidence="7 12" id="KW-0547">Nucleotide-binding</keyword>
<sequence length="711" mass="78177">MLNMRHFTVLNSSLTGQLPREISRWTNLGVLSLANNSLSGTLPKHIAMPRLQLLDLGYNNFNGPLSSYWAAASSIARIDLTSNAFTGTLPPQWSTFPQLIGLALGHNKLERELPQEWSALTRLYLLQLNDNSLTGKLPEEWHRMQGLNYLDLDNNYLTGRLPVAWSELRQIKKLSVAGNLLTGSLAPEISGMSALTTLNMSSNYLNGDVFVPGMFALQTLGLASNEFTGSLPSAWSAMTNLTRLDVSYNGFTSQLPIEWSALEQLQYLDLRGNAGLSGRVPPSWSAMSGLTWLGLPSDEFCGGVSSEMMEAATASGSCAPPSSSTAWRVPLWLIILVAVVATLLLVTAAITVRVFIHRATCSDPLCAHRHPGFLHSLDGHLFRGVRSSKCKWCMWDGQPDLQVPFAELSPLIEEEALIGYGGFSRVYKGRWRGRVVAVKVLNSCGKEAEIGGWLAAFQHEVDMCLRCNDCDRMVRLYGACYEPNKLCLINEYLEGGSLHERIHGKGQPAVSVMETLQIAKDIATGLMFMHPEVVHRDIKPDNILLEKGGRAKIIDLGLGRVDDNPLMTHINTDVSGTASYMSPEQCEGRVSTKTDIYALGVLMNECLAGKIPFEEYRTALAVQYAVTVHAKRPNMLSDCPVGIRNLITRCWEQDQNKRPGIREVIFMIDFLIEAEINGGAAAEPKKRPATDLMQGESRAFSAPPEIATANL</sequence>
<evidence type="ECO:0000256" key="10">
    <source>
        <dbReference type="ARBA" id="ARBA00047899"/>
    </source>
</evidence>
<reference evidence="16" key="1">
    <citation type="submission" date="2021-01" db="EMBL/GenBank/DDBJ databases">
        <authorList>
            <person name="Corre E."/>
            <person name="Pelletier E."/>
            <person name="Niang G."/>
            <person name="Scheremetjew M."/>
            <person name="Finn R."/>
            <person name="Kale V."/>
            <person name="Holt S."/>
            <person name="Cochrane G."/>
            <person name="Meng A."/>
            <person name="Brown T."/>
            <person name="Cohen L."/>
        </authorList>
    </citation>
    <scope>NUCLEOTIDE SEQUENCE</scope>
    <source>
        <strain evidence="16">PLY429</strain>
    </source>
</reference>
<dbReference type="GO" id="GO:0004674">
    <property type="term" value="F:protein serine/threonine kinase activity"/>
    <property type="evidence" value="ECO:0007669"/>
    <property type="project" value="UniProtKB-KW"/>
</dbReference>
<dbReference type="PANTHER" id="PTHR48006">
    <property type="entry name" value="LEUCINE-RICH REPEAT-CONTAINING PROTEIN DDB_G0281931-RELATED"/>
    <property type="match status" value="1"/>
</dbReference>
<accession>A0A7S1X8E9</accession>
<keyword evidence="14" id="KW-0812">Transmembrane</keyword>
<feature type="domain" description="Protein kinase" evidence="15">
    <location>
        <begin position="412"/>
        <end position="671"/>
    </location>
</feature>
<dbReference type="Pfam" id="PF00069">
    <property type="entry name" value="Pkinase"/>
    <property type="match status" value="1"/>
</dbReference>
<dbReference type="EMBL" id="HBGG01037102">
    <property type="protein sequence ID" value="CAD9217053.1"/>
    <property type="molecule type" value="Transcribed_RNA"/>
</dbReference>
<dbReference type="InterPro" id="IPR008271">
    <property type="entry name" value="Ser/Thr_kinase_AS"/>
</dbReference>
<dbReference type="InterPro" id="IPR001611">
    <property type="entry name" value="Leu-rich_rpt"/>
</dbReference>
<dbReference type="PROSITE" id="PS00107">
    <property type="entry name" value="PROTEIN_KINASE_ATP"/>
    <property type="match status" value="1"/>
</dbReference>
<evidence type="ECO:0000256" key="4">
    <source>
        <dbReference type="ARBA" id="ARBA00022614"/>
    </source>
</evidence>
<keyword evidence="6" id="KW-0677">Repeat</keyword>
<evidence type="ECO:0000256" key="5">
    <source>
        <dbReference type="ARBA" id="ARBA00022679"/>
    </source>
</evidence>
<evidence type="ECO:0000256" key="1">
    <source>
        <dbReference type="ARBA" id="ARBA00004430"/>
    </source>
</evidence>
<feature type="binding site" evidence="12">
    <location>
        <position position="439"/>
    </location>
    <ligand>
        <name>ATP</name>
        <dbReference type="ChEBI" id="CHEBI:30616"/>
    </ligand>
</feature>
<dbReference type="FunFam" id="3.80.10.10:FF:000041">
    <property type="entry name" value="LRR receptor-like serine/threonine-protein kinase ERECTA"/>
    <property type="match status" value="1"/>
</dbReference>
<dbReference type="EC" id="2.7.11.1" evidence="2"/>
<dbReference type="Gene3D" id="1.10.510.10">
    <property type="entry name" value="Transferase(Phosphotransferase) domain 1"/>
    <property type="match status" value="1"/>
</dbReference>
<dbReference type="InterPro" id="IPR000719">
    <property type="entry name" value="Prot_kinase_dom"/>
</dbReference>
<dbReference type="AlphaFoldDB" id="A0A7S1X8E9"/>
<dbReference type="SMART" id="SM00220">
    <property type="entry name" value="S_TKc"/>
    <property type="match status" value="1"/>
</dbReference>
<evidence type="ECO:0000256" key="7">
    <source>
        <dbReference type="ARBA" id="ARBA00022741"/>
    </source>
</evidence>
<keyword evidence="9 12" id="KW-0067">ATP-binding</keyword>
<keyword evidence="8" id="KW-0418">Kinase</keyword>
<evidence type="ECO:0000259" key="15">
    <source>
        <dbReference type="PROSITE" id="PS50011"/>
    </source>
</evidence>
<evidence type="ECO:0000256" key="3">
    <source>
        <dbReference type="ARBA" id="ARBA00022527"/>
    </source>
</evidence>
<dbReference type="Pfam" id="PF13855">
    <property type="entry name" value="LRR_8"/>
    <property type="match status" value="2"/>
</dbReference>
<keyword evidence="5" id="KW-0808">Transferase</keyword>
<evidence type="ECO:0000256" key="2">
    <source>
        <dbReference type="ARBA" id="ARBA00012513"/>
    </source>
</evidence>
<keyword evidence="14" id="KW-0472">Membrane</keyword>
<keyword evidence="3" id="KW-0723">Serine/threonine-protein kinase</keyword>
<evidence type="ECO:0000256" key="11">
    <source>
        <dbReference type="ARBA" id="ARBA00048679"/>
    </source>
</evidence>
<comment type="catalytic activity">
    <reaction evidence="11">
        <text>L-seryl-[protein] + ATP = O-phospho-L-seryl-[protein] + ADP + H(+)</text>
        <dbReference type="Rhea" id="RHEA:17989"/>
        <dbReference type="Rhea" id="RHEA-COMP:9863"/>
        <dbReference type="Rhea" id="RHEA-COMP:11604"/>
        <dbReference type="ChEBI" id="CHEBI:15378"/>
        <dbReference type="ChEBI" id="CHEBI:29999"/>
        <dbReference type="ChEBI" id="CHEBI:30616"/>
        <dbReference type="ChEBI" id="CHEBI:83421"/>
        <dbReference type="ChEBI" id="CHEBI:456216"/>
        <dbReference type="EC" id="2.7.11.1"/>
    </reaction>
</comment>
<feature type="transmembrane region" description="Helical" evidence="14">
    <location>
        <begin position="331"/>
        <end position="356"/>
    </location>
</feature>
<evidence type="ECO:0000256" key="6">
    <source>
        <dbReference type="ARBA" id="ARBA00022737"/>
    </source>
</evidence>
<evidence type="ECO:0000256" key="9">
    <source>
        <dbReference type="ARBA" id="ARBA00022840"/>
    </source>
</evidence>
<dbReference type="InterPro" id="IPR011009">
    <property type="entry name" value="Kinase-like_dom_sf"/>
</dbReference>
<dbReference type="PROSITE" id="PS50011">
    <property type="entry name" value="PROTEIN_KINASE_DOM"/>
    <property type="match status" value="1"/>
</dbReference>
<dbReference type="GO" id="GO:0005524">
    <property type="term" value="F:ATP binding"/>
    <property type="evidence" value="ECO:0007669"/>
    <property type="project" value="UniProtKB-UniRule"/>
</dbReference>
<evidence type="ECO:0000313" key="16">
    <source>
        <dbReference type="EMBL" id="CAD9217053.1"/>
    </source>
</evidence>
<evidence type="ECO:0000256" key="13">
    <source>
        <dbReference type="SAM" id="MobiDB-lite"/>
    </source>
</evidence>
<keyword evidence="14" id="KW-1133">Transmembrane helix</keyword>
<name>A0A7S1X8E9_9CHLO</name>
<dbReference type="PANTHER" id="PTHR48006:SF102">
    <property type="entry name" value="LEUCINE-RICH REPEAT-CONTAINING PROTEIN DDB_G0281931-RELATED"/>
    <property type="match status" value="1"/>
</dbReference>
<feature type="region of interest" description="Disordered" evidence="13">
    <location>
        <begin position="682"/>
        <end position="711"/>
    </location>
</feature>
<organism evidence="16">
    <name type="scientific">Tetraselmis chuii</name>
    <dbReference type="NCBI Taxonomy" id="63592"/>
    <lineage>
        <taxon>Eukaryota</taxon>
        <taxon>Viridiplantae</taxon>
        <taxon>Chlorophyta</taxon>
        <taxon>core chlorophytes</taxon>
        <taxon>Chlorodendrophyceae</taxon>
        <taxon>Chlorodendrales</taxon>
        <taxon>Chlorodendraceae</taxon>
        <taxon>Tetraselmis</taxon>
    </lineage>
</organism>
<evidence type="ECO:0000256" key="12">
    <source>
        <dbReference type="PROSITE-ProRule" id="PRU10141"/>
    </source>
</evidence>
<dbReference type="SUPFAM" id="SSF52047">
    <property type="entry name" value="RNI-like"/>
    <property type="match status" value="1"/>
</dbReference>
<dbReference type="InterPro" id="IPR017441">
    <property type="entry name" value="Protein_kinase_ATP_BS"/>
</dbReference>
<dbReference type="PROSITE" id="PS00108">
    <property type="entry name" value="PROTEIN_KINASE_ST"/>
    <property type="match status" value="1"/>
</dbReference>
<dbReference type="Gene3D" id="3.80.10.10">
    <property type="entry name" value="Ribonuclease Inhibitor"/>
    <property type="match status" value="2"/>
</dbReference>
<keyword evidence="4" id="KW-0433">Leucine-rich repeat</keyword>
<dbReference type="SUPFAM" id="SSF56112">
    <property type="entry name" value="Protein kinase-like (PK-like)"/>
    <property type="match status" value="1"/>
</dbReference>
<dbReference type="InterPro" id="IPR051824">
    <property type="entry name" value="LRR_Rcpt-Like_S/T_Kinase"/>
</dbReference>
<protein>
    <recommendedName>
        <fullName evidence="2">non-specific serine/threonine protein kinase</fullName>
        <ecNumber evidence="2">2.7.11.1</ecNumber>
    </recommendedName>
</protein>
<comment type="subcellular location">
    <subcellularLocation>
        <location evidence="1">Cytoplasm</location>
        <location evidence="1">Cytoskeleton</location>
        <location evidence="1">Cilium axoneme</location>
    </subcellularLocation>
</comment>
<evidence type="ECO:0000256" key="14">
    <source>
        <dbReference type="SAM" id="Phobius"/>
    </source>
</evidence>
<dbReference type="InterPro" id="IPR032675">
    <property type="entry name" value="LRR_dom_sf"/>
</dbReference>